<accession>A0A0E9T2S9</accession>
<name>A0A0E9T2S9_ANGAN</name>
<dbReference type="EMBL" id="GBXM01060651">
    <property type="protein sequence ID" value="JAH47926.1"/>
    <property type="molecule type" value="Transcribed_RNA"/>
</dbReference>
<organism evidence="1">
    <name type="scientific">Anguilla anguilla</name>
    <name type="common">European freshwater eel</name>
    <name type="synonym">Muraena anguilla</name>
    <dbReference type="NCBI Taxonomy" id="7936"/>
    <lineage>
        <taxon>Eukaryota</taxon>
        <taxon>Metazoa</taxon>
        <taxon>Chordata</taxon>
        <taxon>Craniata</taxon>
        <taxon>Vertebrata</taxon>
        <taxon>Euteleostomi</taxon>
        <taxon>Actinopterygii</taxon>
        <taxon>Neopterygii</taxon>
        <taxon>Teleostei</taxon>
        <taxon>Anguilliformes</taxon>
        <taxon>Anguillidae</taxon>
        <taxon>Anguilla</taxon>
    </lineage>
</organism>
<reference evidence="1" key="2">
    <citation type="journal article" date="2015" name="Fish Shellfish Immunol.">
        <title>Early steps in the European eel (Anguilla anguilla)-Vibrio vulnificus interaction in the gills: Role of the RtxA13 toxin.</title>
        <authorList>
            <person name="Callol A."/>
            <person name="Pajuelo D."/>
            <person name="Ebbesson L."/>
            <person name="Teles M."/>
            <person name="MacKenzie S."/>
            <person name="Amaro C."/>
        </authorList>
    </citation>
    <scope>NUCLEOTIDE SEQUENCE</scope>
</reference>
<reference evidence="1" key="1">
    <citation type="submission" date="2014-11" db="EMBL/GenBank/DDBJ databases">
        <authorList>
            <person name="Amaro Gonzalez C."/>
        </authorList>
    </citation>
    <scope>NUCLEOTIDE SEQUENCE</scope>
</reference>
<evidence type="ECO:0000313" key="1">
    <source>
        <dbReference type="EMBL" id="JAH47926.1"/>
    </source>
</evidence>
<sequence length="34" mass="3574">MCLGRGRRGGGGLNLDFSHFLPQVGASLLIGFLN</sequence>
<dbReference type="AlphaFoldDB" id="A0A0E9T2S9"/>
<protein>
    <submittedName>
        <fullName evidence="1">Uncharacterized protein</fullName>
    </submittedName>
</protein>
<proteinExistence type="predicted"/>